<sequence length="144" mass="16092">MEDVDVVSKFLRVVPPKFSQLAQSIETLIDLNTLTIEDVVGRFKVQEDRQAQARERGERLYLAEGDRRGSSSRRGGGQGRGRGRSWRSDGDTRGDSRDVRMDTRDGRPDGRDGKDTRVGRPNGLAARLLPRPLPQVRREGPLGP</sequence>
<dbReference type="Proteomes" id="UP001341281">
    <property type="component" value="Chromosome 04"/>
</dbReference>
<feature type="compositionally biased region" description="Low complexity" evidence="1">
    <location>
        <begin position="120"/>
        <end position="130"/>
    </location>
</feature>
<keyword evidence="3" id="KW-1185">Reference proteome</keyword>
<evidence type="ECO:0000313" key="3">
    <source>
        <dbReference type="Proteomes" id="UP001341281"/>
    </source>
</evidence>
<proteinExistence type="predicted"/>
<feature type="compositionally biased region" description="Basic and acidic residues" evidence="1">
    <location>
        <begin position="86"/>
        <end position="118"/>
    </location>
</feature>
<feature type="compositionally biased region" description="Basic and acidic residues" evidence="1">
    <location>
        <begin position="48"/>
        <end position="69"/>
    </location>
</feature>
<name>A0AAQ3TFJ0_PASNO</name>
<organism evidence="2 3">
    <name type="scientific">Paspalum notatum var. saurae</name>
    <dbReference type="NCBI Taxonomy" id="547442"/>
    <lineage>
        <taxon>Eukaryota</taxon>
        <taxon>Viridiplantae</taxon>
        <taxon>Streptophyta</taxon>
        <taxon>Embryophyta</taxon>
        <taxon>Tracheophyta</taxon>
        <taxon>Spermatophyta</taxon>
        <taxon>Magnoliopsida</taxon>
        <taxon>Liliopsida</taxon>
        <taxon>Poales</taxon>
        <taxon>Poaceae</taxon>
        <taxon>PACMAD clade</taxon>
        <taxon>Panicoideae</taxon>
        <taxon>Andropogonodae</taxon>
        <taxon>Paspaleae</taxon>
        <taxon>Paspalinae</taxon>
        <taxon>Paspalum</taxon>
    </lineage>
</organism>
<evidence type="ECO:0000256" key="1">
    <source>
        <dbReference type="SAM" id="MobiDB-lite"/>
    </source>
</evidence>
<evidence type="ECO:0000313" key="2">
    <source>
        <dbReference type="EMBL" id="WVZ71929.1"/>
    </source>
</evidence>
<dbReference type="AlphaFoldDB" id="A0AAQ3TFJ0"/>
<dbReference type="EMBL" id="CP144748">
    <property type="protein sequence ID" value="WVZ71929.1"/>
    <property type="molecule type" value="Genomic_DNA"/>
</dbReference>
<accession>A0AAQ3TFJ0</accession>
<feature type="region of interest" description="Disordered" evidence="1">
    <location>
        <begin position="48"/>
        <end position="144"/>
    </location>
</feature>
<reference evidence="2 3" key="1">
    <citation type="submission" date="2024-02" db="EMBL/GenBank/DDBJ databases">
        <title>High-quality chromosome-scale genome assembly of Pensacola bahiagrass (Paspalum notatum Flugge var. saurae).</title>
        <authorList>
            <person name="Vega J.M."/>
            <person name="Podio M."/>
            <person name="Orjuela J."/>
            <person name="Siena L.A."/>
            <person name="Pessino S.C."/>
            <person name="Combes M.C."/>
            <person name="Mariac C."/>
            <person name="Albertini E."/>
            <person name="Pupilli F."/>
            <person name="Ortiz J.P.A."/>
            <person name="Leblanc O."/>
        </authorList>
    </citation>
    <scope>NUCLEOTIDE SEQUENCE [LARGE SCALE GENOMIC DNA]</scope>
    <source>
        <strain evidence="2">R1</strain>
        <tissue evidence="2">Leaf</tissue>
    </source>
</reference>
<protein>
    <submittedName>
        <fullName evidence="2">Uncharacterized protein</fullName>
    </submittedName>
</protein>
<gene>
    <name evidence="2" type="ORF">U9M48_020457</name>
</gene>